<feature type="compositionally biased region" description="Basic and acidic residues" evidence="4">
    <location>
        <begin position="1"/>
        <end position="15"/>
    </location>
</feature>
<comment type="caution">
    <text evidence="5">The sequence shown here is derived from an EMBL/GenBank/DDBJ whole genome shotgun (WGS) entry which is preliminary data.</text>
</comment>
<evidence type="ECO:0000256" key="3">
    <source>
        <dbReference type="PROSITE-ProRule" id="PRU00221"/>
    </source>
</evidence>
<dbReference type="InterPro" id="IPR015943">
    <property type="entry name" value="WD40/YVTN_repeat-like_dom_sf"/>
</dbReference>
<dbReference type="EMBL" id="JBJUIK010000005">
    <property type="protein sequence ID" value="KAL3526494.1"/>
    <property type="molecule type" value="Genomic_DNA"/>
</dbReference>
<dbReference type="PANTHER" id="PTHR19855:SF16">
    <property type="entry name" value="F-BOX AND WD REPEAT DOMAIN CONTAINING 8"/>
    <property type="match status" value="1"/>
</dbReference>
<keyword evidence="2" id="KW-0677">Repeat</keyword>
<evidence type="ECO:0000256" key="4">
    <source>
        <dbReference type="SAM" id="MobiDB-lite"/>
    </source>
</evidence>
<accession>A0ABD3A454</accession>
<evidence type="ECO:0000313" key="5">
    <source>
        <dbReference type="EMBL" id="KAL3526494.1"/>
    </source>
</evidence>
<dbReference type="SMART" id="SM00320">
    <property type="entry name" value="WD40"/>
    <property type="match status" value="3"/>
</dbReference>
<dbReference type="InterPro" id="IPR036322">
    <property type="entry name" value="WD40_repeat_dom_sf"/>
</dbReference>
<dbReference type="InterPro" id="IPR001680">
    <property type="entry name" value="WD40_rpt"/>
</dbReference>
<dbReference type="PROSITE" id="PS50082">
    <property type="entry name" value="WD_REPEATS_2"/>
    <property type="match status" value="1"/>
</dbReference>
<dbReference type="SUPFAM" id="SSF50978">
    <property type="entry name" value="WD40 repeat-like"/>
    <property type="match status" value="1"/>
</dbReference>
<dbReference type="SUPFAM" id="SSF81383">
    <property type="entry name" value="F-box domain"/>
    <property type="match status" value="1"/>
</dbReference>
<protein>
    <submittedName>
        <fullName evidence="5">Uncharacterized protein</fullName>
    </submittedName>
</protein>
<proteinExistence type="predicted"/>
<sequence>MDRRIEESIGRKTEDPSPSMEQRPTTIMDLNMDSLVQCASHLNLQDISNMAVSCKYLKRVAYSDSIWQSLSSRNSRNLLLLILSLVFELVEHDGLNPYLYTLSDIKYQGSILGQAYCFAAGPLIHMLEIGSHFRGLDSVLTLSDHRARITSMRDLAIDVSGAIIVKSQLFQIDCLVKGDDKIFASGGADGTVCLWSSNPKGKRGQHALKSTLYGHEKPIILMSVAGHKSSLLVSMSKDSKMRVWDTSTSSANRYSCCVGMVSVPGAPVGMKCHGSLVYVAAGSSVVSIDLRTMSGVSTVMHQTELSSFDILPSKSLICTGGTGSASLWDMRRSSETFKAKPIAELDGHEGTIKHLHMDAYKIVTVSTTWFWMSSNGCKGM</sequence>
<dbReference type="InterPro" id="IPR019775">
    <property type="entry name" value="WD40_repeat_CS"/>
</dbReference>
<dbReference type="InterPro" id="IPR036047">
    <property type="entry name" value="F-box-like_dom_sf"/>
</dbReference>
<keyword evidence="6" id="KW-1185">Reference proteome</keyword>
<dbReference type="PROSITE" id="PS00678">
    <property type="entry name" value="WD_REPEATS_1"/>
    <property type="match status" value="1"/>
</dbReference>
<organism evidence="5 6">
    <name type="scientific">Cinchona calisaya</name>
    <dbReference type="NCBI Taxonomy" id="153742"/>
    <lineage>
        <taxon>Eukaryota</taxon>
        <taxon>Viridiplantae</taxon>
        <taxon>Streptophyta</taxon>
        <taxon>Embryophyta</taxon>
        <taxon>Tracheophyta</taxon>
        <taxon>Spermatophyta</taxon>
        <taxon>Magnoliopsida</taxon>
        <taxon>eudicotyledons</taxon>
        <taxon>Gunneridae</taxon>
        <taxon>Pentapetalae</taxon>
        <taxon>asterids</taxon>
        <taxon>lamiids</taxon>
        <taxon>Gentianales</taxon>
        <taxon>Rubiaceae</taxon>
        <taxon>Cinchonoideae</taxon>
        <taxon>Cinchoneae</taxon>
        <taxon>Cinchona</taxon>
    </lineage>
</organism>
<dbReference type="PROSITE" id="PS50294">
    <property type="entry name" value="WD_REPEATS_REGION"/>
    <property type="match status" value="1"/>
</dbReference>
<keyword evidence="1 3" id="KW-0853">WD repeat</keyword>
<gene>
    <name evidence="5" type="ORF">ACH5RR_011150</name>
</gene>
<name>A0ABD3A454_9GENT</name>
<dbReference type="Pfam" id="PF00400">
    <property type="entry name" value="WD40"/>
    <property type="match status" value="2"/>
</dbReference>
<evidence type="ECO:0000256" key="2">
    <source>
        <dbReference type="ARBA" id="ARBA00022737"/>
    </source>
</evidence>
<feature type="repeat" description="WD" evidence="3">
    <location>
        <begin position="212"/>
        <end position="254"/>
    </location>
</feature>
<dbReference type="Gene3D" id="2.130.10.10">
    <property type="entry name" value="YVTN repeat-like/Quinoprotein amine dehydrogenase"/>
    <property type="match status" value="2"/>
</dbReference>
<evidence type="ECO:0000313" key="6">
    <source>
        <dbReference type="Proteomes" id="UP001630127"/>
    </source>
</evidence>
<reference evidence="5 6" key="1">
    <citation type="submission" date="2024-11" db="EMBL/GenBank/DDBJ databases">
        <title>A near-complete genome assembly of Cinchona calisaya.</title>
        <authorList>
            <person name="Lian D.C."/>
            <person name="Zhao X.W."/>
            <person name="Wei L."/>
        </authorList>
    </citation>
    <scope>NUCLEOTIDE SEQUENCE [LARGE SCALE GENOMIC DNA]</scope>
    <source>
        <tissue evidence="5">Nenye</tissue>
    </source>
</reference>
<dbReference type="Proteomes" id="UP001630127">
    <property type="component" value="Unassembled WGS sequence"/>
</dbReference>
<dbReference type="CDD" id="cd22140">
    <property type="entry name" value="F-box_D3-like"/>
    <property type="match status" value="1"/>
</dbReference>
<feature type="region of interest" description="Disordered" evidence="4">
    <location>
        <begin position="1"/>
        <end position="23"/>
    </location>
</feature>
<dbReference type="AlphaFoldDB" id="A0ABD3A454"/>
<dbReference type="PANTHER" id="PTHR19855">
    <property type="entry name" value="WD40 REPEAT PROTEIN 12, 37"/>
    <property type="match status" value="1"/>
</dbReference>
<evidence type="ECO:0000256" key="1">
    <source>
        <dbReference type="ARBA" id="ARBA00022574"/>
    </source>
</evidence>